<dbReference type="InterPro" id="IPR003439">
    <property type="entry name" value="ABC_transporter-like_ATP-bd"/>
</dbReference>
<proteinExistence type="inferred from homology"/>
<comment type="similarity">
    <text evidence="1">Belongs to the ABC transporter superfamily.</text>
</comment>
<feature type="domain" description="ABC transporter" evidence="5">
    <location>
        <begin position="92"/>
        <end position="320"/>
    </location>
</feature>
<dbReference type="PROSITE" id="PS00211">
    <property type="entry name" value="ABC_TRANSPORTER_1"/>
    <property type="match status" value="1"/>
</dbReference>
<dbReference type="AlphaFoldDB" id="A0A3M4SA26"/>
<keyword evidence="4 6" id="KW-0067">ATP-binding</keyword>
<evidence type="ECO:0000313" key="6">
    <source>
        <dbReference type="EMBL" id="RMR11652.1"/>
    </source>
</evidence>
<dbReference type="InterPro" id="IPR017871">
    <property type="entry name" value="ABC_transporter-like_CS"/>
</dbReference>
<dbReference type="SUPFAM" id="SSF52540">
    <property type="entry name" value="P-loop containing nucleoside triphosphate hydrolases"/>
    <property type="match status" value="1"/>
</dbReference>
<organism evidence="6 7">
    <name type="scientific">Pseudomonas syringae pv. primulae</name>
    <dbReference type="NCBI Taxonomy" id="251707"/>
    <lineage>
        <taxon>Bacteria</taxon>
        <taxon>Pseudomonadati</taxon>
        <taxon>Pseudomonadota</taxon>
        <taxon>Gammaproteobacteria</taxon>
        <taxon>Pseudomonadales</taxon>
        <taxon>Pseudomonadaceae</taxon>
        <taxon>Pseudomonas</taxon>
    </lineage>
</organism>
<dbReference type="CDD" id="cd03235">
    <property type="entry name" value="ABC_Metallic_Cations"/>
    <property type="match status" value="1"/>
</dbReference>
<evidence type="ECO:0000256" key="1">
    <source>
        <dbReference type="ARBA" id="ARBA00005417"/>
    </source>
</evidence>
<sequence length="336" mass="37051">MYSAGFWPAWRLEREDECYLITFARLLCNTVTNSCRLLSRENSFYLFSRKCFDSRLRSGPTSLEAGPVFFAHPSVAVAGHRLVGGHSVSAAIGLENLTVAYERRPAVHHISGRFEAGSLTAIVGPNGAGKSTLIKAIAGTMKPAQGHVDRGRLATRTIGYLPQAAEIDRSFPLSVADTVSMGAWHSIGPFQSLTRNHARLTQEALHTVGLEGFEARSVGSLSSGQFQRVLFARLLLQDASVILLDEPFTAIDARTTRDLLELVRVWHGQGRTVIAVLHDIEQVRQHFPQTLLMAREAIAWGETSHVLSDANLRKARNMAEYWSPDASLCDNEDERS</sequence>
<evidence type="ECO:0000313" key="7">
    <source>
        <dbReference type="Proteomes" id="UP000276615"/>
    </source>
</evidence>
<evidence type="ECO:0000259" key="5">
    <source>
        <dbReference type="PROSITE" id="PS50893"/>
    </source>
</evidence>
<dbReference type="PANTHER" id="PTHR42734">
    <property type="entry name" value="METAL TRANSPORT SYSTEM ATP-BINDING PROTEIN TM_0124-RELATED"/>
    <property type="match status" value="1"/>
</dbReference>
<name>A0A3M4SA26_9PSED</name>
<dbReference type="InterPro" id="IPR027417">
    <property type="entry name" value="P-loop_NTPase"/>
</dbReference>
<gene>
    <name evidence="6" type="ORF">ALP92_04724</name>
</gene>
<dbReference type="InterPro" id="IPR050153">
    <property type="entry name" value="Metal_Ion_Import_ABC"/>
</dbReference>
<accession>A0A3M4SA26</accession>
<dbReference type="PANTHER" id="PTHR42734:SF5">
    <property type="entry name" value="IRON TRANSPORT SYSTEM ATP-BINDING PROTEIN HI_0361-RELATED"/>
    <property type="match status" value="1"/>
</dbReference>
<dbReference type="Gene3D" id="3.40.50.300">
    <property type="entry name" value="P-loop containing nucleotide triphosphate hydrolases"/>
    <property type="match status" value="1"/>
</dbReference>
<dbReference type="InterPro" id="IPR003593">
    <property type="entry name" value="AAA+_ATPase"/>
</dbReference>
<dbReference type="Proteomes" id="UP000276615">
    <property type="component" value="Unassembled WGS sequence"/>
</dbReference>
<dbReference type="GO" id="GO:0005524">
    <property type="term" value="F:ATP binding"/>
    <property type="evidence" value="ECO:0007669"/>
    <property type="project" value="UniProtKB-KW"/>
</dbReference>
<dbReference type="PROSITE" id="PS50893">
    <property type="entry name" value="ABC_TRANSPORTER_2"/>
    <property type="match status" value="1"/>
</dbReference>
<dbReference type="GO" id="GO:0016887">
    <property type="term" value="F:ATP hydrolysis activity"/>
    <property type="evidence" value="ECO:0007669"/>
    <property type="project" value="InterPro"/>
</dbReference>
<dbReference type="SMART" id="SM00382">
    <property type="entry name" value="AAA"/>
    <property type="match status" value="1"/>
</dbReference>
<reference evidence="6 7" key="1">
    <citation type="submission" date="2018-08" db="EMBL/GenBank/DDBJ databases">
        <title>Recombination of ecologically and evolutionarily significant loci maintains genetic cohesion in the Pseudomonas syringae species complex.</title>
        <authorList>
            <person name="Dillon M."/>
            <person name="Thakur S."/>
            <person name="Almeida R.N.D."/>
            <person name="Weir B.S."/>
            <person name="Guttman D.S."/>
        </authorList>
    </citation>
    <scope>NUCLEOTIDE SEQUENCE [LARGE SCALE GENOMIC DNA]</scope>
    <source>
        <strain evidence="6 7">ICMP 8670</strain>
    </source>
</reference>
<comment type="caution">
    <text evidence="6">The sequence shown here is derived from an EMBL/GenBank/DDBJ whole genome shotgun (WGS) entry which is preliminary data.</text>
</comment>
<evidence type="ECO:0000256" key="3">
    <source>
        <dbReference type="ARBA" id="ARBA00022741"/>
    </source>
</evidence>
<evidence type="ECO:0000256" key="2">
    <source>
        <dbReference type="ARBA" id="ARBA00022448"/>
    </source>
</evidence>
<keyword evidence="2" id="KW-0813">Transport</keyword>
<evidence type="ECO:0000256" key="4">
    <source>
        <dbReference type="ARBA" id="ARBA00022840"/>
    </source>
</evidence>
<dbReference type="Pfam" id="PF00005">
    <property type="entry name" value="ABC_tran"/>
    <property type="match status" value="1"/>
</dbReference>
<keyword evidence="3" id="KW-0547">Nucleotide-binding</keyword>
<protein>
    <submittedName>
        <fullName evidence="6">Cation ABC transporter, ATP-binding protein</fullName>
    </submittedName>
</protein>
<dbReference type="EMBL" id="RBRQ01000115">
    <property type="protein sequence ID" value="RMR11652.1"/>
    <property type="molecule type" value="Genomic_DNA"/>
</dbReference>